<protein>
    <submittedName>
        <fullName evidence="4">D-inositol 3-phosphate glycosyltransferase</fullName>
    </submittedName>
</protein>
<dbReference type="SUPFAM" id="SSF53756">
    <property type="entry name" value="UDP-Glycosyltransferase/glycogen phosphorylase"/>
    <property type="match status" value="1"/>
</dbReference>
<dbReference type="Pfam" id="PF00534">
    <property type="entry name" value="Glycos_transf_1"/>
    <property type="match status" value="1"/>
</dbReference>
<dbReference type="GO" id="GO:0009103">
    <property type="term" value="P:lipopolysaccharide biosynthetic process"/>
    <property type="evidence" value="ECO:0007669"/>
    <property type="project" value="TreeGrafter"/>
</dbReference>
<feature type="domain" description="Glycosyl transferase family 1" evidence="2">
    <location>
        <begin position="159"/>
        <end position="306"/>
    </location>
</feature>
<organism evidence="4">
    <name type="scientific">Klebsiella aerogenes</name>
    <name type="common">Enterobacter aerogenes</name>
    <dbReference type="NCBI Taxonomy" id="548"/>
    <lineage>
        <taxon>Bacteria</taxon>
        <taxon>Pseudomonadati</taxon>
        <taxon>Pseudomonadota</taxon>
        <taxon>Gammaproteobacteria</taxon>
        <taxon>Enterobacterales</taxon>
        <taxon>Enterobacteriaceae</taxon>
        <taxon>Klebsiella/Raoultella group</taxon>
        <taxon>Klebsiella</taxon>
    </lineage>
</organism>
<dbReference type="InterPro" id="IPR028098">
    <property type="entry name" value="Glyco_trans_4-like_N"/>
</dbReference>
<name>A0A346NTF2_KLEAE</name>
<dbReference type="Pfam" id="PF13439">
    <property type="entry name" value="Glyco_transf_4"/>
    <property type="match status" value="1"/>
</dbReference>
<keyword evidence="1 4" id="KW-0808">Transferase</keyword>
<feature type="domain" description="Glycosyltransferase subfamily 4-like N-terminal" evidence="3">
    <location>
        <begin position="64"/>
        <end position="143"/>
    </location>
</feature>
<evidence type="ECO:0000256" key="1">
    <source>
        <dbReference type="ARBA" id="ARBA00022679"/>
    </source>
</evidence>
<dbReference type="AlphaFoldDB" id="A0A346NTF2"/>
<dbReference type="Gene3D" id="3.40.50.2000">
    <property type="entry name" value="Glycogen Phosphorylase B"/>
    <property type="match status" value="2"/>
</dbReference>
<evidence type="ECO:0000259" key="2">
    <source>
        <dbReference type="Pfam" id="PF00534"/>
    </source>
</evidence>
<dbReference type="PANTHER" id="PTHR46401:SF2">
    <property type="entry name" value="GLYCOSYLTRANSFERASE WBBK-RELATED"/>
    <property type="match status" value="1"/>
</dbReference>
<sequence length="330" mass="36696">MSSRNIYIDPRWKNAGGIGTFYEKINEINGYKEIDFKGSPASPVDTIRTSKQMLLSKNSIVFFPGYIPPLFSNIPYVFTIHDLNHLDRDDNSNCAKKIFYNTIIKKGCKDASYIFTVSNFSRQRIIEWAGVTSDKVINVGNGVSEVYRPDGDFINFGFEYLLCVSNRKTHKNETGVLHAFKIADIDKKIKLVFTGKPNASIEALIDRLELRERVVFTGYLDASELPKLYRSASALVFPSFYEGFGLPVIEAQASGIPVITSATTSLGEVSGGAAILVDPCQVSEIVSGIEKVINDKNGCYKMIENGLLNSKNYTWGKTAKLVDTYLTSIK</sequence>
<reference evidence="4" key="1">
    <citation type="journal article" date="2018" name="Front. Microbiol.">
        <title>Establishment of a Molecular Serotyping Scheme and a Multiplexed Luminex-Based Array for Enterobacter aerogenes.</title>
        <authorList>
            <person name="Guo X."/>
            <person name="Wang M."/>
            <person name="Wang L."/>
            <person name="Wang Y."/>
            <person name="Chen T."/>
            <person name="Wu P."/>
            <person name="Chen M."/>
            <person name="Liu B."/>
            <person name="Feng L."/>
        </authorList>
    </citation>
    <scope>NUCLEOTIDE SEQUENCE</scope>
    <source>
        <strain evidence="4">33850</strain>
    </source>
</reference>
<dbReference type="CDD" id="cd03809">
    <property type="entry name" value="GT4_MtfB-like"/>
    <property type="match status" value="1"/>
</dbReference>
<dbReference type="GO" id="GO:0016757">
    <property type="term" value="F:glycosyltransferase activity"/>
    <property type="evidence" value="ECO:0007669"/>
    <property type="project" value="InterPro"/>
</dbReference>
<dbReference type="InterPro" id="IPR001296">
    <property type="entry name" value="Glyco_trans_1"/>
</dbReference>
<accession>A0A346NTF2</accession>
<proteinExistence type="predicted"/>
<dbReference type="PANTHER" id="PTHR46401">
    <property type="entry name" value="GLYCOSYLTRANSFERASE WBBK-RELATED"/>
    <property type="match status" value="1"/>
</dbReference>
<evidence type="ECO:0000259" key="3">
    <source>
        <dbReference type="Pfam" id="PF13439"/>
    </source>
</evidence>
<dbReference type="RefSeq" id="WP_045389163.1">
    <property type="nucleotide sequence ID" value="NZ_CP139379.1"/>
</dbReference>
<dbReference type="EMBL" id="MF687363">
    <property type="protein sequence ID" value="AXR70545.1"/>
    <property type="molecule type" value="Genomic_DNA"/>
</dbReference>
<evidence type="ECO:0000313" key="4">
    <source>
        <dbReference type="EMBL" id="AXR70545.1"/>
    </source>
</evidence>